<dbReference type="EMBL" id="JOWA01000104">
    <property type="protein sequence ID" value="KEZ41959.1"/>
    <property type="molecule type" value="Genomic_DNA"/>
</dbReference>
<dbReference type="HOGENOM" id="CLU_1993905_0_0_1"/>
<comment type="caution">
    <text evidence="1">The sequence shown here is derived from an EMBL/GenBank/DDBJ whole genome shotgun (WGS) entry which is preliminary data.</text>
</comment>
<evidence type="ECO:0000313" key="2">
    <source>
        <dbReference type="Proteomes" id="UP000028545"/>
    </source>
</evidence>
<dbReference type="GeneID" id="27725605"/>
<protein>
    <submittedName>
        <fullName evidence="1">Uncharacterized protein</fullName>
    </submittedName>
</protein>
<proteinExistence type="predicted"/>
<accession>A0A084G3P7</accession>
<dbReference type="Proteomes" id="UP000028545">
    <property type="component" value="Unassembled WGS sequence"/>
</dbReference>
<dbReference type="OrthoDB" id="3257981at2759"/>
<evidence type="ECO:0000313" key="1">
    <source>
        <dbReference type="EMBL" id="KEZ41959.1"/>
    </source>
</evidence>
<dbReference type="RefSeq" id="XP_016641758.1">
    <property type="nucleotide sequence ID" value="XM_016788605.1"/>
</dbReference>
<reference evidence="1 2" key="1">
    <citation type="journal article" date="2014" name="Genome Announc.">
        <title>Draft genome sequence of the pathogenic fungus Scedosporium apiospermum.</title>
        <authorList>
            <person name="Vandeputte P."/>
            <person name="Ghamrawi S."/>
            <person name="Rechenmann M."/>
            <person name="Iltis A."/>
            <person name="Giraud S."/>
            <person name="Fleury M."/>
            <person name="Thornton C."/>
            <person name="Delhaes L."/>
            <person name="Meyer W."/>
            <person name="Papon N."/>
            <person name="Bouchara J.P."/>
        </authorList>
    </citation>
    <scope>NUCLEOTIDE SEQUENCE [LARGE SCALE GENOMIC DNA]</scope>
    <source>
        <strain evidence="1 2">IHEM 14462</strain>
    </source>
</reference>
<dbReference type="KEGG" id="sapo:SAPIO_CDS6533"/>
<dbReference type="AlphaFoldDB" id="A0A084G3P7"/>
<gene>
    <name evidence="1" type="ORF">SAPIO_CDS6533</name>
</gene>
<organism evidence="1 2">
    <name type="scientific">Pseudallescheria apiosperma</name>
    <name type="common">Scedosporium apiospermum</name>
    <dbReference type="NCBI Taxonomy" id="563466"/>
    <lineage>
        <taxon>Eukaryota</taxon>
        <taxon>Fungi</taxon>
        <taxon>Dikarya</taxon>
        <taxon>Ascomycota</taxon>
        <taxon>Pezizomycotina</taxon>
        <taxon>Sordariomycetes</taxon>
        <taxon>Hypocreomycetidae</taxon>
        <taxon>Microascales</taxon>
        <taxon>Microascaceae</taxon>
        <taxon>Scedosporium</taxon>
    </lineage>
</organism>
<name>A0A084G3P7_PSEDA</name>
<keyword evidence="2" id="KW-1185">Reference proteome</keyword>
<sequence>MAPFTIRTCPYIPPCMAPPPDCGFRDGPFEALPGIGSLDRGEETVTDKDISDRTGNWRGITVHDLVIAYKRGAIIEDKLNVNVRAAAAAAAAGVVRIPVCSYETAWKNWETSPEKRGEMYPCDDL</sequence>
<dbReference type="VEuPathDB" id="FungiDB:SAPIO_CDS6533"/>